<gene>
    <name evidence="5" type="ORF">OKJ48_07145</name>
</gene>
<evidence type="ECO:0000259" key="4">
    <source>
        <dbReference type="PROSITE" id="PS51462"/>
    </source>
</evidence>
<dbReference type="InterPro" id="IPR051325">
    <property type="entry name" value="Nudix_hydrolase_domain"/>
</dbReference>
<dbReference type="PROSITE" id="PS51462">
    <property type="entry name" value="NUDIX"/>
    <property type="match status" value="1"/>
</dbReference>
<evidence type="ECO:0000313" key="6">
    <source>
        <dbReference type="Proteomes" id="UP001352223"/>
    </source>
</evidence>
<dbReference type="InterPro" id="IPR020476">
    <property type="entry name" value="Nudix_hydrolase"/>
</dbReference>
<dbReference type="Proteomes" id="UP001352223">
    <property type="component" value="Unassembled WGS sequence"/>
</dbReference>
<comment type="caution">
    <text evidence="5">The sequence shown here is derived from an EMBL/GenBank/DDBJ whole genome shotgun (WGS) entry which is preliminary data.</text>
</comment>
<dbReference type="Pfam" id="PF00293">
    <property type="entry name" value="NUDIX"/>
    <property type="match status" value="1"/>
</dbReference>
<accession>A0ABU6C5Y0</accession>
<dbReference type="EMBL" id="JAOZYB010000035">
    <property type="protein sequence ID" value="MEB3960027.1"/>
    <property type="molecule type" value="Genomic_DNA"/>
</dbReference>
<protein>
    <submittedName>
        <fullName evidence="5">NUDIX hydrolase</fullName>
    </submittedName>
</protein>
<evidence type="ECO:0000256" key="3">
    <source>
        <dbReference type="RuleBase" id="RU003476"/>
    </source>
</evidence>
<keyword evidence="6" id="KW-1185">Reference proteome</keyword>
<evidence type="ECO:0000313" key="5">
    <source>
        <dbReference type="EMBL" id="MEB3960027.1"/>
    </source>
</evidence>
<dbReference type="Gene3D" id="3.90.79.10">
    <property type="entry name" value="Nucleoside Triphosphate Pyrophosphohydrolase"/>
    <property type="match status" value="1"/>
</dbReference>
<dbReference type="SUPFAM" id="SSF55811">
    <property type="entry name" value="Nudix"/>
    <property type="match status" value="1"/>
</dbReference>
<name>A0ABU6C5Y0_9ACTN</name>
<keyword evidence="2 3" id="KW-0378">Hydrolase</keyword>
<reference evidence="5 6" key="1">
    <citation type="submission" date="2022-10" db="EMBL/GenBank/DDBJ databases">
        <authorList>
            <person name="Xie J."/>
            <person name="Shen N."/>
        </authorList>
    </citation>
    <scope>NUCLEOTIDE SEQUENCE [LARGE SCALE GENOMIC DNA]</scope>
    <source>
        <strain evidence="5 6">DSM 41681</strain>
    </source>
</reference>
<organism evidence="5 6">
    <name type="scientific">Streptomyces kunmingensis</name>
    <dbReference type="NCBI Taxonomy" id="68225"/>
    <lineage>
        <taxon>Bacteria</taxon>
        <taxon>Bacillati</taxon>
        <taxon>Actinomycetota</taxon>
        <taxon>Actinomycetes</taxon>
        <taxon>Kitasatosporales</taxon>
        <taxon>Streptomycetaceae</taxon>
        <taxon>Streptomyces</taxon>
    </lineage>
</organism>
<dbReference type="GO" id="GO:0016787">
    <property type="term" value="F:hydrolase activity"/>
    <property type="evidence" value="ECO:0007669"/>
    <property type="project" value="UniProtKB-KW"/>
</dbReference>
<dbReference type="RefSeq" id="WP_324767033.1">
    <property type="nucleotide sequence ID" value="NZ_BAAATS010000002.1"/>
</dbReference>
<dbReference type="InterPro" id="IPR000086">
    <property type="entry name" value="NUDIX_hydrolase_dom"/>
</dbReference>
<dbReference type="PROSITE" id="PS00893">
    <property type="entry name" value="NUDIX_BOX"/>
    <property type="match status" value="1"/>
</dbReference>
<dbReference type="PANTHER" id="PTHR21340">
    <property type="entry name" value="DIADENOSINE 5,5-P1,P4-TETRAPHOSPHATE PYROPHOSPHOHYDROLASE MUTT"/>
    <property type="match status" value="1"/>
</dbReference>
<evidence type="ECO:0000256" key="2">
    <source>
        <dbReference type="ARBA" id="ARBA00022801"/>
    </source>
</evidence>
<dbReference type="InterPro" id="IPR015797">
    <property type="entry name" value="NUDIX_hydrolase-like_dom_sf"/>
</dbReference>
<feature type="domain" description="Nudix hydrolase" evidence="4">
    <location>
        <begin position="18"/>
        <end position="147"/>
    </location>
</feature>
<comment type="similarity">
    <text evidence="1 3">Belongs to the Nudix hydrolase family.</text>
</comment>
<sequence>MATRGGGNPVTVRHEETNTIRAAGCVLWRRSAIDDGLELALVYRPKWADWSFPKGKAKRGEALRETALREVLEETGMACTLGPPLPTAHYLDAQRRPKEVRYWAAEATAGRFAPNSEVSRLEWLAPAAASVKLTHDRDKALLTAFLDTLRAVGEAR</sequence>
<evidence type="ECO:0000256" key="1">
    <source>
        <dbReference type="ARBA" id="ARBA00005582"/>
    </source>
</evidence>
<dbReference type="InterPro" id="IPR020084">
    <property type="entry name" value="NUDIX_hydrolase_CS"/>
</dbReference>
<proteinExistence type="inferred from homology"/>
<dbReference type="PRINTS" id="PR00502">
    <property type="entry name" value="NUDIXFAMILY"/>
</dbReference>
<dbReference type="PANTHER" id="PTHR21340:SF0">
    <property type="entry name" value="BIS(5'-NUCLEOSYL)-TETRAPHOSPHATASE [ASYMMETRICAL]"/>
    <property type="match status" value="1"/>
</dbReference>
<dbReference type="CDD" id="cd03673">
    <property type="entry name" value="NUDIX_Ap6A_hydrolase"/>
    <property type="match status" value="1"/>
</dbReference>